<dbReference type="GO" id="GO:0005886">
    <property type="term" value="C:plasma membrane"/>
    <property type="evidence" value="ECO:0007669"/>
    <property type="project" value="TreeGrafter"/>
</dbReference>
<dbReference type="InterPro" id="IPR011701">
    <property type="entry name" value="MFS"/>
</dbReference>
<feature type="transmembrane region" description="Helical" evidence="3">
    <location>
        <begin position="418"/>
        <end position="439"/>
    </location>
</feature>
<sequence>MKWITKISYGAGQTQKDLVGGVINIFILLYLEHCLKIGSAQVGTLLLLGQIVNAVSTPLIGFISDRAVQNEVGKNVRPDALRELRQSWLCRCKDTLSLGKRKALHLQGSLAMTICLPLLFGQPRSISYLPLWSKMIISGVLLMFIQLGWAAVQIAHLTLLNYLTDKSSERVVLVSLRYLFGSIADISTFLLSFLFLSESFSVMKPEENRGDQNFPTRNNTNKPLPDGTEGVQPIGMGTITVEDMPLIRNITLILVAYGLLFVILFQCFVPEKVQWIRGDGESTSNAAEGPNGVSVYVAQHPEKPSSTTNKIRQIDSSNFPNVVPPADTVRSTQDETKSPEIFQWYDWFARPRFWVCCCIFSSVRVGVALAMIYLSPFLLNELKMKKSSIALVPLATFVCCLLATLIQGKIAKWLGHLANFAIGITCTLTYCVLVFFYEVGTTSEAMVYCAAALLGVGNAFNYVMAIVVISDIIGTTHVNTAAFVQGFASLLDKIFQGIFIQIIQITVPYLSHRHVESFVVGGLMLLAGICALIDWFFWGSKGLQEAGEVNSSSVIPE</sequence>
<dbReference type="PANTHER" id="PTHR11328:SF28">
    <property type="entry name" value="MAJOR FACILITATOR SUPERFAMILY DOMAIN-CONTAINING PROTEIN 12"/>
    <property type="match status" value="1"/>
</dbReference>
<evidence type="ECO:0000256" key="3">
    <source>
        <dbReference type="SAM" id="Phobius"/>
    </source>
</evidence>
<protein>
    <recommendedName>
        <fullName evidence="6">Major facilitator superfamily domain-containing protein 12</fullName>
    </recommendedName>
</protein>
<organism evidence="4 5">
    <name type="scientific">Calicophoron daubneyi</name>
    <name type="common">Rumen fluke</name>
    <name type="synonym">Paramphistomum daubneyi</name>
    <dbReference type="NCBI Taxonomy" id="300641"/>
    <lineage>
        <taxon>Eukaryota</taxon>
        <taxon>Metazoa</taxon>
        <taxon>Spiralia</taxon>
        <taxon>Lophotrochozoa</taxon>
        <taxon>Platyhelminthes</taxon>
        <taxon>Trematoda</taxon>
        <taxon>Digenea</taxon>
        <taxon>Plagiorchiida</taxon>
        <taxon>Pronocephalata</taxon>
        <taxon>Paramphistomoidea</taxon>
        <taxon>Paramphistomidae</taxon>
        <taxon>Calicophoron</taxon>
    </lineage>
</organism>
<feature type="region of interest" description="Disordered" evidence="2">
    <location>
        <begin position="207"/>
        <end position="229"/>
    </location>
</feature>
<evidence type="ECO:0000313" key="5">
    <source>
        <dbReference type="Proteomes" id="UP001497525"/>
    </source>
</evidence>
<feature type="transmembrane region" description="Helical" evidence="3">
    <location>
        <begin position="140"/>
        <end position="164"/>
    </location>
</feature>
<evidence type="ECO:0000313" key="4">
    <source>
        <dbReference type="EMBL" id="CAL5136457.1"/>
    </source>
</evidence>
<feature type="transmembrane region" description="Helical" evidence="3">
    <location>
        <begin position="445"/>
        <end position="469"/>
    </location>
</feature>
<reference evidence="4" key="1">
    <citation type="submission" date="2024-06" db="EMBL/GenBank/DDBJ databases">
        <authorList>
            <person name="Liu X."/>
            <person name="Lenzi L."/>
            <person name="Haldenby T S."/>
            <person name="Uol C."/>
        </authorList>
    </citation>
    <scope>NUCLEOTIDE SEQUENCE</scope>
</reference>
<proteinExistence type="inferred from homology"/>
<dbReference type="PANTHER" id="PTHR11328">
    <property type="entry name" value="MAJOR FACILITATOR SUPERFAMILY DOMAIN-CONTAINING PROTEIN"/>
    <property type="match status" value="1"/>
</dbReference>
<dbReference type="GO" id="GO:0015293">
    <property type="term" value="F:symporter activity"/>
    <property type="evidence" value="ECO:0007669"/>
    <property type="project" value="InterPro"/>
</dbReference>
<dbReference type="InterPro" id="IPR039672">
    <property type="entry name" value="MFS_2"/>
</dbReference>
<dbReference type="EMBL" id="CAXLJL010000323">
    <property type="protein sequence ID" value="CAL5136457.1"/>
    <property type="molecule type" value="Genomic_DNA"/>
</dbReference>
<evidence type="ECO:0000256" key="2">
    <source>
        <dbReference type="SAM" id="MobiDB-lite"/>
    </source>
</evidence>
<accession>A0AAV2TJB6</accession>
<feature type="transmembrane region" description="Helical" evidence="3">
    <location>
        <begin position="387"/>
        <end position="406"/>
    </location>
</feature>
<gene>
    <name evidence="4" type="ORF">CDAUBV1_LOCUS10547</name>
</gene>
<feature type="transmembrane region" description="Helical" evidence="3">
    <location>
        <begin position="246"/>
        <end position="269"/>
    </location>
</feature>
<dbReference type="AlphaFoldDB" id="A0AAV2TJB6"/>
<comment type="similarity">
    <text evidence="1">Belongs to the major facilitator superfamily.</text>
</comment>
<keyword evidence="3" id="KW-0812">Transmembrane</keyword>
<feature type="transmembrane region" description="Helical" evidence="3">
    <location>
        <begin position="353"/>
        <end position="375"/>
    </location>
</feature>
<evidence type="ECO:0000256" key="1">
    <source>
        <dbReference type="ARBA" id="ARBA00008335"/>
    </source>
</evidence>
<feature type="transmembrane region" description="Helical" evidence="3">
    <location>
        <begin position="517"/>
        <end position="538"/>
    </location>
</feature>
<dbReference type="GO" id="GO:0008643">
    <property type="term" value="P:carbohydrate transport"/>
    <property type="evidence" value="ECO:0007669"/>
    <property type="project" value="InterPro"/>
</dbReference>
<keyword evidence="3" id="KW-0472">Membrane</keyword>
<comment type="caution">
    <text evidence="4">The sequence shown here is derived from an EMBL/GenBank/DDBJ whole genome shotgun (WGS) entry which is preliminary data.</text>
</comment>
<dbReference type="Pfam" id="PF07690">
    <property type="entry name" value="MFS_1"/>
    <property type="match status" value="1"/>
</dbReference>
<dbReference type="SUPFAM" id="SSF103473">
    <property type="entry name" value="MFS general substrate transporter"/>
    <property type="match status" value="1"/>
</dbReference>
<feature type="transmembrane region" description="Helical" evidence="3">
    <location>
        <begin position="103"/>
        <end position="120"/>
    </location>
</feature>
<feature type="transmembrane region" description="Helical" evidence="3">
    <location>
        <begin position="176"/>
        <end position="196"/>
    </location>
</feature>
<keyword evidence="3" id="KW-1133">Transmembrane helix</keyword>
<dbReference type="Proteomes" id="UP001497525">
    <property type="component" value="Unassembled WGS sequence"/>
</dbReference>
<name>A0AAV2TJB6_CALDB</name>
<dbReference type="InterPro" id="IPR036259">
    <property type="entry name" value="MFS_trans_sf"/>
</dbReference>
<feature type="compositionally biased region" description="Polar residues" evidence="2">
    <location>
        <begin position="211"/>
        <end position="222"/>
    </location>
</feature>
<feature type="transmembrane region" description="Helical" evidence="3">
    <location>
        <begin position="490"/>
        <end position="511"/>
    </location>
</feature>
<evidence type="ECO:0008006" key="6">
    <source>
        <dbReference type="Google" id="ProtNLM"/>
    </source>
</evidence>
<dbReference type="Pfam" id="PF13347">
    <property type="entry name" value="MFS_2"/>
    <property type="match status" value="1"/>
</dbReference>
<dbReference type="Gene3D" id="1.20.1250.20">
    <property type="entry name" value="MFS general substrate transporter like domains"/>
    <property type="match status" value="2"/>
</dbReference>